<dbReference type="Pfam" id="PF01370">
    <property type="entry name" value="Epimerase"/>
    <property type="match status" value="1"/>
</dbReference>
<dbReference type="CDD" id="cd05228">
    <property type="entry name" value="AR_FR_like_1_SDR_e"/>
    <property type="match status" value="1"/>
</dbReference>
<sequence length="326" mass="36249">MDLVTGATGHIGNVLVRELIKRGHKVRALVMPSDDLASLNGLDVEIVYGDVRNINSIEKAFNGVYVVYHLAGIISIVKRSRLIYDVNVGGTKNVIEACTECRVKRLVYTSSIHAFIEPPKGMPIVETKALDPSKVIGEYAKSKAMATLEIFKAVEKGLDAVVVHPTGVIGPYEYKLSNIGQMILNFMNGKIHAYINGSYDFVDVRDVVDGIILACEKGRIGENYILSGENISVKKIFEILSNEFELNCPSIKIPIWVAKLMAPIFEFLHTTFKQTEQPTYTVYSIHTLLSNSLTTHEKASRELGYSPRSIETSLKDTARWIKRTCP</sequence>
<comment type="caution">
    <text evidence="2">The sequence shown here is derived from an EMBL/GenBank/DDBJ whole genome shotgun (WGS) entry which is preliminary data.</text>
</comment>
<evidence type="ECO:0000259" key="1">
    <source>
        <dbReference type="Pfam" id="PF01370"/>
    </source>
</evidence>
<dbReference type="PANTHER" id="PTHR48079:SF6">
    <property type="entry name" value="NAD(P)-BINDING DOMAIN-CONTAINING PROTEIN-RELATED"/>
    <property type="match status" value="1"/>
</dbReference>
<accession>A0A7V3REG5</accession>
<dbReference type="Gene3D" id="3.40.50.720">
    <property type="entry name" value="NAD(P)-binding Rossmann-like Domain"/>
    <property type="match status" value="1"/>
</dbReference>
<organism evidence="2">
    <name type="scientific">Mesoaciditoga lauensis</name>
    <dbReference type="NCBI Taxonomy" id="1495039"/>
    <lineage>
        <taxon>Bacteria</taxon>
        <taxon>Thermotogati</taxon>
        <taxon>Thermotogota</taxon>
        <taxon>Thermotogae</taxon>
        <taxon>Mesoaciditogales</taxon>
        <taxon>Mesoaciditogaceae</taxon>
        <taxon>Mesoaciditoga</taxon>
    </lineage>
</organism>
<feature type="domain" description="NAD-dependent epimerase/dehydratase" evidence="1">
    <location>
        <begin position="3"/>
        <end position="224"/>
    </location>
</feature>
<proteinExistence type="predicted"/>
<dbReference type="InterPro" id="IPR051783">
    <property type="entry name" value="NAD(P)-dependent_oxidoreduct"/>
</dbReference>
<dbReference type="GO" id="GO:0005737">
    <property type="term" value="C:cytoplasm"/>
    <property type="evidence" value="ECO:0007669"/>
    <property type="project" value="TreeGrafter"/>
</dbReference>
<dbReference type="AlphaFoldDB" id="A0A7V3REG5"/>
<evidence type="ECO:0000313" key="2">
    <source>
        <dbReference type="EMBL" id="HGE75125.1"/>
    </source>
</evidence>
<dbReference type="SUPFAM" id="SSF51735">
    <property type="entry name" value="NAD(P)-binding Rossmann-fold domains"/>
    <property type="match status" value="1"/>
</dbReference>
<gene>
    <name evidence="2" type="ORF">ENX73_03250</name>
</gene>
<name>A0A7V3REG5_9BACT</name>
<dbReference type="GO" id="GO:0004029">
    <property type="term" value="F:aldehyde dehydrogenase (NAD+) activity"/>
    <property type="evidence" value="ECO:0007669"/>
    <property type="project" value="TreeGrafter"/>
</dbReference>
<dbReference type="InterPro" id="IPR036291">
    <property type="entry name" value="NAD(P)-bd_dom_sf"/>
</dbReference>
<dbReference type="EMBL" id="DTPE01000135">
    <property type="protein sequence ID" value="HGE75125.1"/>
    <property type="molecule type" value="Genomic_DNA"/>
</dbReference>
<dbReference type="PANTHER" id="PTHR48079">
    <property type="entry name" value="PROTEIN YEEZ"/>
    <property type="match status" value="1"/>
</dbReference>
<dbReference type="InterPro" id="IPR001509">
    <property type="entry name" value="Epimerase_deHydtase"/>
</dbReference>
<protein>
    <submittedName>
        <fullName evidence="2">NAD-dependent epimerase/dehydratase family protein</fullName>
    </submittedName>
</protein>
<reference evidence="2" key="1">
    <citation type="journal article" date="2020" name="mSystems">
        <title>Genome- and Community-Level Interaction Insights into Carbon Utilization and Element Cycling Functions of Hydrothermarchaeota in Hydrothermal Sediment.</title>
        <authorList>
            <person name="Zhou Z."/>
            <person name="Liu Y."/>
            <person name="Xu W."/>
            <person name="Pan J."/>
            <person name="Luo Z.H."/>
            <person name="Li M."/>
        </authorList>
    </citation>
    <scope>NUCLEOTIDE SEQUENCE [LARGE SCALE GENOMIC DNA]</scope>
    <source>
        <strain evidence="2">SpSt-966</strain>
    </source>
</reference>